<dbReference type="InterPro" id="IPR040442">
    <property type="entry name" value="Pyrv_kinase-like_dom_sf"/>
</dbReference>
<dbReference type="SUPFAM" id="SSF52009">
    <property type="entry name" value="Phosphohistidine domain"/>
    <property type="match status" value="1"/>
</dbReference>
<evidence type="ECO:0000256" key="21">
    <source>
        <dbReference type="SAM" id="Coils"/>
    </source>
</evidence>
<dbReference type="Gene3D" id="1.10.274.10">
    <property type="entry name" value="PtsI, HPr-binding domain"/>
    <property type="match status" value="1"/>
</dbReference>
<reference evidence="25" key="1">
    <citation type="journal article" date="2021" name="mSystems">
        <title>Bacteria and Archaea Synergistically Convert Glycine Betaine to Biogenic Methane in the Formosa Cold Seep of the South China Sea.</title>
        <authorList>
            <person name="Li L."/>
            <person name="Zhang W."/>
            <person name="Zhang S."/>
            <person name="Song L."/>
            <person name="Sun Q."/>
            <person name="Zhang H."/>
            <person name="Xiang H."/>
            <person name="Dong X."/>
        </authorList>
    </citation>
    <scope>NUCLEOTIDE SEQUENCE</scope>
    <source>
        <strain evidence="25">ZWT</strain>
    </source>
</reference>
<dbReference type="Proteomes" id="UP001056429">
    <property type="component" value="Unassembled WGS sequence"/>
</dbReference>
<evidence type="ECO:0000256" key="13">
    <source>
        <dbReference type="ARBA" id="ARBA00022723"/>
    </source>
</evidence>
<dbReference type="NCBIfam" id="TIGR01417">
    <property type="entry name" value="PTS_I_fam"/>
    <property type="match status" value="1"/>
</dbReference>
<dbReference type="InterPro" id="IPR008279">
    <property type="entry name" value="PEP-util_enz_mobile_dom"/>
</dbReference>
<evidence type="ECO:0000256" key="10">
    <source>
        <dbReference type="ARBA" id="ARBA00022597"/>
    </source>
</evidence>
<evidence type="ECO:0000256" key="17">
    <source>
        <dbReference type="PIRNR" id="PIRNR000732"/>
    </source>
</evidence>
<dbReference type="GO" id="GO:0005737">
    <property type="term" value="C:cytoplasm"/>
    <property type="evidence" value="ECO:0007669"/>
    <property type="project" value="UniProtKB-SubCell"/>
</dbReference>
<reference evidence="25" key="2">
    <citation type="submission" date="2021-04" db="EMBL/GenBank/DDBJ databases">
        <authorList>
            <person name="Dong X."/>
        </authorList>
    </citation>
    <scope>NUCLEOTIDE SEQUENCE</scope>
    <source>
        <strain evidence="25">ZWT</strain>
    </source>
</reference>
<evidence type="ECO:0000256" key="3">
    <source>
        <dbReference type="ARBA" id="ARBA00002728"/>
    </source>
</evidence>
<feature type="binding site" evidence="19">
    <location>
        <position position="330"/>
    </location>
    <ligand>
        <name>phosphoenolpyruvate</name>
        <dbReference type="ChEBI" id="CHEBI:58702"/>
    </ligand>
</feature>
<evidence type="ECO:0000313" key="26">
    <source>
        <dbReference type="Proteomes" id="UP001056429"/>
    </source>
</evidence>
<evidence type="ECO:0000256" key="2">
    <source>
        <dbReference type="ARBA" id="ARBA00001946"/>
    </source>
</evidence>
<keyword evidence="15 17" id="KW-0460">Magnesium</keyword>
<dbReference type="GO" id="GO:0046872">
    <property type="term" value="F:metal ion binding"/>
    <property type="evidence" value="ECO:0007669"/>
    <property type="project" value="UniProtKB-KW"/>
</dbReference>
<dbReference type="InterPro" id="IPR036618">
    <property type="entry name" value="PtsI_HPr-bd_sf"/>
</dbReference>
<evidence type="ECO:0000256" key="4">
    <source>
        <dbReference type="ARBA" id="ARBA00004496"/>
    </source>
</evidence>
<evidence type="ECO:0000259" key="24">
    <source>
        <dbReference type="Pfam" id="PF05524"/>
    </source>
</evidence>
<evidence type="ECO:0000256" key="16">
    <source>
        <dbReference type="ARBA" id="ARBA00033235"/>
    </source>
</evidence>
<comment type="subcellular location">
    <subcellularLocation>
        <location evidence="4 17">Cytoplasm</location>
    </subcellularLocation>
</comment>
<dbReference type="InterPro" id="IPR018274">
    <property type="entry name" value="PEP_util_AS"/>
</dbReference>
<evidence type="ECO:0000259" key="23">
    <source>
        <dbReference type="Pfam" id="PF02896"/>
    </source>
</evidence>
<dbReference type="InterPro" id="IPR050499">
    <property type="entry name" value="PEP-utilizing_PTS_enzyme"/>
</dbReference>
<evidence type="ECO:0000256" key="20">
    <source>
        <dbReference type="PIRSR" id="PIRSR000732-3"/>
    </source>
</evidence>
<feature type="coiled-coil region" evidence="21">
    <location>
        <begin position="31"/>
        <end position="58"/>
    </location>
</feature>
<dbReference type="GO" id="GO:0008965">
    <property type="term" value="F:phosphoenolpyruvate-protein phosphotransferase activity"/>
    <property type="evidence" value="ECO:0007669"/>
    <property type="project" value="UniProtKB-EC"/>
</dbReference>
<dbReference type="InterPro" id="IPR000121">
    <property type="entry name" value="PEP_util_C"/>
</dbReference>
<dbReference type="GO" id="GO:0009401">
    <property type="term" value="P:phosphoenolpyruvate-dependent sugar phosphotransferase system"/>
    <property type="evidence" value="ECO:0007669"/>
    <property type="project" value="UniProtKB-KW"/>
</dbReference>
<dbReference type="PANTHER" id="PTHR46244">
    <property type="entry name" value="PHOSPHOENOLPYRUVATE-PROTEIN PHOSPHOTRANSFERASE"/>
    <property type="match status" value="1"/>
</dbReference>
<dbReference type="Gene3D" id="3.20.20.60">
    <property type="entry name" value="Phosphoenolpyruvate-binding domains"/>
    <property type="match status" value="1"/>
</dbReference>
<dbReference type="Gene3D" id="3.50.30.10">
    <property type="entry name" value="Phosphohistidine domain"/>
    <property type="match status" value="1"/>
</dbReference>
<feature type="binding site" evidence="19">
    <location>
        <position position="463"/>
    </location>
    <ligand>
        <name>phosphoenolpyruvate</name>
        <dbReference type="ChEBI" id="CHEBI:58702"/>
    </ligand>
</feature>
<dbReference type="Pfam" id="PF00391">
    <property type="entry name" value="PEP-utilizers"/>
    <property type="match status" value="1"/>
</dbReference>
<feature type="domain" description="Phosphotransferase system enzyme I N-terminal" evidence="24">
    <location>
        <begin position="3"/>
        <end position="124"/>
    </location>
</feature>
<dbReference type="PROSITE" id="PS00370">
    <property type="entry name" value="PEP_ENZYMES_PHOS_SITE"/>
    <property type="match status" value="1"/>
</dbReference>
<dbReference type="InterPro" id="IPR036637">
    <property type="entry name" value="Phosphohistidine_dom_sf"/>
</dbReference>
<dbReference type="InterPro" id="IPR006318">
    <property type="entry name" value="PTS_EI-like"/>
</dbReference>
<evidence type="ECO:0000256" key="5">
    <source>
        <dbReference type="ARBA" id="ARBA00007837"/>
    </source>
</evidence>
<keyword evidence="11 17" id="KW-0808">Transferase</keyword>
<feature type="binding site" evidence="19">
    <location>
        <begin position="452"/>
        <end position="453"/>
    </location>
    <ligand>
        <name>phosphoenolpyruvate</name>
        <dbReference type="ChEBI" id="CHEBI:58702"/>
    </ligand>
</feature>
<evidence type="ECO:0000256" key="12">
    <source>
        <dbReference type="ARBA" id="ARBA00022683"/>
    </source>
</evidence>
<evidence type="ECO:0000256" key="6">
    <source>
        <dbReference type="ARBA" id="ARBA00012232"/>
    </source>
</evidence>
<evidence type="ECO:0000256" key="7">
    <source>
        <dbReference type="ARBA" id="ARBA00016544"/>
    </source>
</evidence>
<feature type="domain" description="PEP-utilising enzyme C-terminal" evidence="23">
    <location>
        <begin position="249"/>
        <end position="538"/>
    </location>
</feature>
<evidence type="ECO:0000259" key="22">
    <source>
        <dbReference type="Pfam" id="PF00391"/>
    </source>
</evidence>
<evidence type="ECO:0000256" key="8">
    <source>
        <dbReference type="ARBA" id="ARBA00022448"/>
    </source>
</evidence>
<dbReference type="AlphaFoldDB" id="A0A9J6P4H3"/>
<keyword evidence="26" id="KW-1185">Reference proteome</keyword>
<gene>
    <name evidence="25" type="primary">ptsP</name>
    <name evidence="25" type="ORF">KDK92_15000</name>
</gene>
<keyword evidence="13 17" id="KW-0479">Metal-binding</keyword>
<accession>A0A9J6P4H3</accession>
<dbReference type="PRINTS" id="PR01736">
    <property type="entry name" value="PHPHTRNFRASE"/>
</dbReference>
<dbReference type="EC" id="2.7.3.9" evidence="6 17"/>
<feature type="active site" description="Proton donor" evidence="18">
    <location>
        <position position="500"/>
    </location>
</feature>
<feature type="active site" description="Tele-phosphohistidine intermediate" evidence="18">
    <location>
        <position position="187"/>
    </location>
</feature>
<evidence type="ECO:0000256" key="9">
    <source>
        <dbReference type="ARBA" id="ARBA00022490"/>
    </source>
</evidence>
<protein>
    <recommendedName>
        <fullName evidence="7 17">Phosphoenolpyruvate-protein phosphotransferase</fullName>
        <ecNumber evidence="6 17">2.7.3.9</ecNumber>
    </recommendedName>
    <alternativeName>
        <fullName evidence="16 17">Phosphotransferase system, enzyme I</fullName>
    </alternativeName>
</protein>
<dbReference type="SUPFAM" id="SSF51621">
    <property type="entry name" value="Phosphoenolpyruvate/pyruvate domain"/>
    <property type="match status" value="1"/>
</dbReference>
<keyword evidence="10 17" id="KW-0762">Sugar transport</keyword>
<dbReference type="InterPro" id="IPR015813">
    <property type="entry name" value="Pyrv/PenolPyrv_kinase-like_dom"/>
</dbReference>
<feature type="domain" description="PEP-utilising enzyme mobile" evidence="22">
    <location>
        <begin position="153"/>
        <end position="223"/>
    </location>
</feature>
<dbReference type="EMBL" id="JAGSOJ010000003">
    <property type="protein sequence ID" value="MCM1991038.1"/>
    <property type="molecule type" value="Genomic_DNA"/>
</dbReference>
<keyword evidence="21" id="KW-0175">Coiled coil</keyword>
<comment type="catalytic activity">
    <reaction evidence="1 17">
        <text>L-histidyl-[protein] + phosphoenolpyruvate = N(pros)-phospho-L-histidyl-[protein] + pyruvate</text>
        <dbReference type="Rhea" id="RHEA:23880"/>
        <dbReference type="Rhea" id="RHEA-COMP:9745"/>
        <dbReference type="Rhea" id="RHEA-COMP:9746"/>
        <dbReference type="ChEBI" id="CHEBI:15361"/>
        <dbReference type="ChEBI" id="CHEBI:29979"/>
        <dbReference type="ChEBI" id="CHEBI:58702"/>
        <dbReference type="ChEBI" id="CHEBI:64837"/>
        <dbReference type="EC" id="2.7.3.9"/>
    </reaction>
</comment>
<keyword evidence="12 17" id="KW-0598">Phosphotransferase system</keyword>
<dbReference type="RefSeq" id="WP_250860544.1">
    <property type="nucleotide sequence ID" value="NZ_JAGSOJ010000003.1"/>
</dbReference>
<dbReference type="FunFam" id="3.20.20.60:FF:000007">
    <property type="entry name" value="Phosphoenolpyruvate-protein phosphotransferase"/>
    <property type="match status" value="1"/>
</dbReference>
<dbReference type="PIRSF" id="PIRSF000732">
    <property type="entry name" value="PTS_enzyme_I"/>
    <property type="match status" value="1"/>
</dbReference>
<dbReference type="Pfam" id="PF02896">
    <property type="entry name" value="PEP-utilizers_C"/>
    <property type="match status" value="1"/>
</dbReference>
<organism evidence="25 26">
    <name type="scientific">Oceanirhabdus seepicola</name>
    <dbReference type="NCBI Taxonomy" id="2828781"/>
    <lineage>
        <taxon>Bacteria</taxon>
        <taxon>Bacillati</taxon>
        <taxon>Bacillota</taxon>
        <taxon>Clostridia</taxon>
        <taxon>Eubacteriales</taxon>
        <taxon>Clostridiaceae</taxon>
        <taxon>Oceanirhabdus</taxon>
    </lineage>
</organism>
<keyword evidence="14 17" id="KW-0418">Kinase</keyword>
<keyword evidence="8 17" id="KW-0813">Transport</keyword>
<evidence type="ECO:0000256" key="19">
    <source>
        <dbReference type="PIRSR" id="PIRSR000732-2"/>
    </source>
</evidence>
<dbReference type="Pfam" id="PF05524">
    <property type="entry name" value="PEP-utilisers_N"/>
    <property type="match status" value="1"/>
</dbReference>
<evidence type="ECO:0000256" key="1">
    <source>
        <dbReference type="ARBA" id="ARBA00000683"/>
    </source>
</evidence>
<name>A0A9J6P4H3_9CLOT</name>
<proteinExistence type="inferred from homology"/>
<comment type="similarity">
    <text evidence="5 17">Belongs to the PEP-utilizing enzyme family.</text>
</comment>
<comment type="cofactor">
    <cofactor evidence="2 17 20">
        <name>Mg(2+)</name>
        <dbReference type="ChEBI" id="CHEBI:18420"/>
    </cofactor>
</comment>
<evidence type="ECO:0000256" key="11">
    <source>
        <dbReference type="ARBA" id="ARBA00022679"/>
    </source>
</evidence>
<evidence type="ECO:0000256" key="14">
    <source>
        <dbReference type="ARBA" id="ARBA00022777"/>
    </source>
</evidence>
<comment type="caution">
    <text evidence="25">The sequence shown here is derived from an EMBL/GenBank/DDBJ whole genome shotgun (WGS) entry which is preliminary data.</text>
</comment>
<evidence type="ECO:0000256" key="15">
    <source>
        <dbReference type="ARBA" id="ARBA00022842"/>
    </source>
</evidence>
<dbReference type="SUPFAM" id="SSF47831">
    <property type="entry name" value="Enzyme I of the PEP:sugar phosphotransferase system HPr-binding (sub)domain"/>
    <property type="match status" value="1"/>
</dbReference>
<dbReference type="InterPro" id="IPR024692">
    <property type="entry name" value="PTS_EI"/>
</dbReference>
<evidence type="ECO:0000256" key="18">
    <source>
        <dbReference type="PIRSR" id="PIRSR000732-1"/>
    </source>
</evidence>
<dbReference type="GO" id="GO:0016301">
    <property type="term" value="F:kinase activity"/>
    <property type="evidence" value="ECO:0007669"/>
    <property type="project" value="UniProtKB-KW"/>
</dbReference>
<sequence length="568" mass="63885">MIKGTNASPGVAIGKALLLKEEQVEIFKSNNITVKEEIEKLNESVNKSKLELNKIKEKVANEIGEEESQIFESHLMVLEDPELLSTTINKIENEKVNADYALNEVANNFITIFESMDNEYMKERAADIRDVTGRMLKHILGIKSVDLSFLDGEYIIVSDDLTPSQTAVMDKKSVTGFLTNIGGRTSHSAIMARTLEIPAVVGLKNITDTVKDGDLIVFNGDTGEVVINPDNETYEMFKNMKEQFEQEKEELKKMVGVPTKTIDNRHVELAGNIGTPNDVEGVLKNDGEGVGLYRTEFLYMDRSNFPNEEEQFIAYKSVLEGMNGRPVVIRTLDIGGDKELDYLKLPKEMNPFLGYRAIRLCLDRVDIFKSQLRALLRASIYGKLRIMFPMISSLEELLRSKEILEECRQELINEGIETDNNIEIGMMIEVPSAALISDILAKHVDFFSIGTNDLIQYTTAVDRMNEKIHNLYNMFNPAVLRLIKLVIDNAHKEGKWVGMCGEAAGDDKMIPILLGFGLDEFSMSAISILKARKQINSLSFEKMKEFSDKILTIGSAAEIEEEINNILK</sequence>
<keyword evidence="9 17" id="KW-0963">Cytoplasm</keyword>
<evidence type="ECO:0000313" key="25">
    <source>
        <dbReference type="EMBL" id="MCM1991038.1"/>
    </source>
</evidence>
<dbReference type="PANTHER" id="PTHR46244:SF3">
    <property type="entry name" value="PHOSPHOENOLPYRUVATE-PROTEIN PHOSPHOTRANSFERASE"/>
    <property type="match status" value="1"/>
</dbReference>
<dbReference type="InterPro" id="IPR008731">
    <property type="entry name" value="PTS_EIN"/>
</dbReference>
<feature type="binding site" evidence="20">
    <location>
        <position position="453"/>
    </location>
    <ligand>
        <name>Mg(2+)</name>
        <dbReference type="ChEBI" id="CHEBI:18420"/>
    </ligand>
</feature>
<feature type="binding site" evidence="19">
    <location>
        <position position="294"/>
    </location>
    <ligand>
        <name>phosphoenolpyruvate</name>
        <dbReference type="ChEBI" id="CHEBI:58702"/>
    </ligand>
</feature>
<feature type="binding site" evidence="20">
    <location>
        <position position="429"/>
    </location>
    <ligand>
        <name>Mg(2+)</name>
        <dbReference type="ChEBI" id="CHEBI:18420"/>
    </ligand>
</feature>
<comment type="function">
    <text evidence="3 17">General (non sugar-specific) component of the phosphoenolpyruvate-dependent sugar phosphotransferase system (sugar PTS). This major carbohydrate active-transport system catalyzes the phosphorylation of incoming sugar substrates concomitantly with their translocation across the cell membrane. Enzyme I transfers the phosphoryl group from phosphoenolpyruvate (PEP) to the phosphoryl carrier protein (HPr).</text>
</comment>